<dbReference type="Proteomes" id="UP001150879">
    <property type="component" value="Unassembled WGS sequence"/>
</dbReference>
<evidence type="ECO:0000313" key="2">
    <source>
        <dbReference type="Proteomes" id="UP001150879"/>
    </source>
</evidence>
<gene>
    <name evidence="1" type="ORF">N7472_004956</name>
</gene>
<reference evidence="1" key="1">
    <citation type="submission" date="2022-11" db="EMBL/GenBank/DDBJ databases">
        <authorList>
            <person name="Petersen C."/>
        </authorList>
    </citation>
    <scope>NUCLEOTIDE SEQUENCE</scope>
    <source>
        <strain evidence="1">IBT 16849</strain>
    </source>
</reference>
<accession>A0A9W9JPT2</accession>
<protein>
    <submittedName>
        <fullName evidence="1">Uncharacterized protein</fullName>
    </submittedName>
</protein>
<comment type="caution">
    <text evidence="1">The sequence shown here is derived from an EMBL/GenBank/DDBJ whole genome shotgun (WGS) entry which is preliminary data.</text>
</comment>
<evidence type="ECO:0000313" key="1">
    <source>
        <dbReference type="EMBL" id="KAJ5199752.1"/>
    </source>
</evidence>
<name>A0A9W9JPT2_9EURO</name>
<dbReference type="EMBL" id="JAPQKP010000003">
    <property type="protein sequence ID" value="KAJ5199752.1"/>
    <property type="molecule type" value="Genomic_DNA"/>
</dbReference>
<reference evidence="1" key="2">
    <citation type="journal article" date="2023" name="IMA Fungus">
        <title>Comparative genomic study of the Penicillium genus elucidates a diverse pangenome and 15 lateral gene transfer events.</title>
        <authorList>
            <person name="Petersen C."/>
            <person name="Sorensen T."/>
            <person name="Nielsen M.R."/>
            <person name="Sondergaard T.E."/>
            <person name="Sorensen J.L."/>
            <person name="Fitzpatrick D.A."/>
            <person name="Frisvad J.C."/>
            <person name="Nielsen K.L."/>
        </authorList>
    </citation>
    <scope>NUCLEOTIDE SEQUENCE</scope>
    <source>
        <strain evidence="1">IBT 16849</strain>
    </source>
</reference>
<keyword evidence="2" id="KW-1185">Reference proteome</keyword>
<organism evidence="1 2">
    <name type="scientific">Penicillium cf. griseofulvum</name>
    <dbReference type="NCBI Taxonomy" id="2972120"/>
    <lineage>
        <taxon>Eukaryota</taxon>
        <taxon>Fungi</taxon>
        <taxon>Dikarya</taxon>
        <taxon>Ascomycota</taxon>
        <taxon>Pezizomycotina</taxon>
        <taxon>Eurotiomycetes</taxon>
        <taxon>Eurotiomycetidae</taxon>
        <taxon>Eurotiales</taxon>
        <taxon>Aspergillaceae</taxon>
        <taxon>Penicillium</taxon>
    </lineage>
</organism>
<dbReference type="AlphaFoldDB" id="A0A9W9JPT2"/>
<sequence length="102" mass="11816">MQLDYSDAIRAIKQENAFSASKNIQTRYNKIAYWEIIEKCSDILDPKSLSTPKGPLVEFTMAEKVATEHFMRDAGHGLSFANQRQCHLFWKRLCEMRKMGCP</sequence>
<proteinExistence type="predicted"/>